<evidence type="ECO:0000313" key="2">
    <source>
        <dbReference type="EMBL" id="KKY19959.1"/>
    </source>
</evidence>
<name>A0A0G2EBU4_9PEZI</name>
<dbReference type="InterPro" id="IPR056009">
    <property type="entry name" value="DUF7587"/>
</dbReference>
<evidence type="ECO:0000259" key="1">
    <source>
        <dbReference type="Pfam" id="PF24494"/>
    </source>
</evidence>
<dbReference type="AlphaFoldDB" id="A0A0G2EBU4"/>
<organism evidence="2 3">
    <name type="scientific">Diplodia seriata</name>
    <dbReference type="NCBI Taxonomy" id="420778"/>
    <lineage>
        <taxon>Eukaryota</taxon>
        <taxon>Fungi</taxon>
        <taxon>Dikarya</taxon>
        <taxon>Ascomycota</taxon>
        <taxon>Pezizomycotina</taxon>
        <taxon>Dothideomycetes</taxon>
        <taxon>Dothideomycetes incertae sedis</taxon>
        <taxon>Botryosphaeriales</taxon>
        <taxon>Botryosphaeriaceae</taxon>
        <taxon>Diplodia</taxon>
    </lineage>
</organism>
<protein>
    <recommendedName>
        <fullName evidence="1">DUF7587 domain-containing protein</fullName>
    </recommendedName>
</protein>
<gene>
    <name evidence="2" type="ORF">UCDDS831_g05069</name>
</gene>
<dbReference type="Pfam" id="PF24494">
    <property type="entry name" value="DUF7587"/>
    <property type="match status" value="1"/>
</dbReference>
<dbReference type="EMBL" id="LAQI01000108">
    <property type="protein sequence ID" value="KKY19959.1"/>
    <property type="molecule type" value="Genomic_DNA"/>
</dbReference>
<reference evidence="2 3" key="1">
    <citation type="submission" date="2015-03" db="EMBL/GenBank/DDBJ databases">
        <authorList>
            <person name="Morales-Cruz A."/>
            <person name="Amrine K.C."/>
            <person name="Cantu D."/>
        </authorList>
    </citation>
    <scope>NUCLEOTIDE SEQUENCE [LARGE SCALE GENOMIC DNA]</scope>
    <source>
        <strain evidence="2">DS831</strain>
    </source>
</reference>
<proteinExistence type="predicted"/>
<sequence>MDNLAYAPASSPRTKRAANPPALLYRVYHDASGGLNSPTGFRAGLFSIPGQSLAPAPPTDYHGAILPVFVSWHCWHHTLSSPFISCTDSLIMALHKARRAEAAGLNPHVAVINAARAASNDDNNDNNSDNSDNTNLFPARPLVAAARRRGLVPGMRYRGHRELLAWGAISQHAIVADLPFATLRAADLGVADLLALDDIDPGAGSQIASIRRALLRQEVVLAIAPLSCQKCDAPSTTTPSNPGSRALDACLMPSAHLVSRFALVKASSVPKIDNVG</sequence>
<evidence type="ECO:0000313" key="3">
    <source>
        <dbReference type="Proteomes" id="UP000034182"/>
    </source>
</evidence>
<feature type="domain" description="DUF7587" evidence="1">
    <location>
        <begin position="20"/>
        <end position="182"/>
    </location>
</feature>
<dbReference type="Proteomes" id="UP000034182">
    <property type="component" value="Unassembled WGS sequence"/>
</dbReference>
<comment type="caution">
    <text evidence="2">The sequence shown here is derived from an EMBL/GenBank/DDBJ whole genome shotgun (WGS) entry which is preliminary data.</text>
</comment>
<reference evidence="2 3" key="2">
    <citation type="submission" date="2015-05" db="EMBL/GenBank/DDBJ databases">
        <title>Distinctive expansion of gene families associated with plant cell wall degradation and secondary metabolism in the genomes of grapevine trunk pathogens.</title>
        <authorList>
            <person name="Lawrence D.P."/>
            <person name="Travadon R."/>
            <person name="Rolshausen P.E."/>
            <person name="Baumgartner K."/>
        </authorList>
    </citation>
    <scope>NUCLEOTIDE SEQUENCE [LARGE SCALE GENOMIC DNA]</scope>
    <source>
        <strain evidence="2">DS831</strain>
    </source>
</reference>
<accession>A0A0G2EBU4</accession>